<keyword evidence="6" id="KW-0472">Membrane</keyword>
<keyword evidence="10" id="KW-0393">Immunoglobulin domain</keyword>
<evidence type="ECO:0000256" key="8">
    <source>
        <dbReference type="ARBA" id="ARBA00023170"/>
    </source>
</evidence>
<dbReference type="PROSITE" id="PS50835">
    <property type="entry name" value="IG_LIKE"/>
    <property type="match status" value="2"/>
</dbReference>
<dbReference type="AlphaFoldDB" id="A0A060W1B0"/>
<dbReference type="InterPro" id="IPR052615">
    <property type="entry name" value="FGFRL"/>
</dbReference>
<accession>A0A060W1B0</accession>
<evidence type="ECO:0000259" key="11">
    <source>
        <dbReference type="PROSITE" id="PS50835"/>
    </source>
</evidence>
<dbReference type="InterPro" id="IPR013098">
    <property type="entry name" value="Ig_I-set"/>
</dbReference>
<dbReference type="GO" id="GO:0017134">
    <property type="term" value="F:fibroblast growth factor binding"/>
    <property type="evidence" value="ECO:0007669"/>
    <property type="project" value="TreeGrafter"/>
</dbReference>
<gene>
    <name evidence="12" type="ORF">GSONMT00082648001</name>
</gene>
<feature type="domain" description="Ig-like" evidence="11">
    <location>
        <begin position="65"/>
        <end position="146"/>
    </location>
</feature>
<dbReference type="InterPro" id="IPR007110">
    <property type="entry name" value="Ig-like_dom"/>
</dbReference>
<dbReference type="PANTHER" id="PTHR19890">
    <property type="entry name" value="FIBROBLAST GROWTH FACTOR RECEPTOR"/>
    <property type="match status" value="1"/>
</dbReference>
<evidence type="ECO:0000256" key="6">
    <source>
        <dbReference type="ARBA" id="ARBA00023136"/>
    </source>
</evidence>
<reference evidence="12" key="1">
    <citation type="journal article" date="2014" name="Nat. Commun.">
        <title>The rainbow trout genome provides novel insights into evolution after whole-genome duplication in vertebrates.</title>
        <authorList>
            <person name="Berthelot C."/>
            <person name="Brunet F."/>
            <person name="Chalopin D."/>
            <person name="Juanchich A."/>
            <person name="Bernard M."/>
            <person name="Noel B."/>
            <person name="Bento P."/>
            <person name="Da Silva C."/>
            <person name="Labadie K."/>
            <person name="Alberti A."/>
            <person name="Aury J.M."/>
            <person name="Louis A."/>
            <person name="Dehais P."/>
            <person name="Bardou P."/>
            <person name="Montfort J."/>
            <person name="Klopp C."/>
            <person name="Cabau C."/>
            <person name="Gaspin C."/>
            <person name="Thorgaard G.H."/>
            <person name="Boussaha M."/>
            <person name="Quillet E."/>
            <person name="Guyomard R."/>
            <person name="Galiana D."/>
            <person name="Bobe J."/>
            <person name="Volff J.N."/>
            <person name="Genet C."/>
            <person name="Wincker P."/>
            <person name="Jaillon O."/>
            <person name="Roest Crollius H."/>
            <person name="Guiguen Y."/>
        </authorList>
    </citation>
    <scope>NUCLEOTIDE SEQUENCE [LARGE SCALE GENOMIC DNA]</scope>
</reference>
<comment type="subcellular location">
    <subcellularLocation>
        <location evidence="1">Membrane</location>
        <topology evidence="1">Single-pass membrane protein</topology>
    </subcellularLocation>
</comment>
<dbReference type="SMART" id="SM00408">
    <property type="entry name" value="IGc2"/>
    <property type="match status" value="2"/>
</dbReference>
<evidence type="ECO:0000256" key="9">
    <source>
        <dbReference type="ARBA" id="ARBA00023180"/>
    </source>
</evidence>
<dbReference type="SUPFAM" id="SSF48726">
    <property type="entry name" value="Immunoglobulin"/>
    <property type="match status" value="2"/>
</dbReference>
<evidence type="ECO:0000313" key="12">
    <source>
        <dbReference type="EMBL" id="CDQ60892.1"/>
    </source>
</evidence>
<dbReference type="GO" id="GO:0005886">
    <property type="term" value="C:plasma membrane"/>
    <property type="evidence" value="ECO:0007669"/>
    <property type="project" value="TreeGrafter"/>
</dbReference>
<evidence type="ECO:0000256" key="2">
    <source>
        <dbReference type="ARBA" id="ARBA00022692"/>
    </source>
</evidence>
<dbReference type="FunFam" id="2.60.40.10:FF:000016">
    <property type="entry name" value="Fibroblast growth factor receptor"/>
    <property type="match status" value="1"/>
</dbReference>
<protein>
    <recommendedName>
        <fullName evidence="11">Ig-like domain-containing protein</fullName>
    </recommendedName>
</protein>
<dbReference type="CDD" id="cd05857">
    <property type="entry name" value="IgI_2_FGFR"/>
    <property type="match status" value="1"/>
</dbReference>
<keyword evidence="4" id="KW-0677">Repeat</keyword>
<dbReference type="InterPro" id="IPR003598">
    <property type="entry name" value="Ig_sub2"/>
</dbReference>
<name>A0A060W1B0_ONCMY</name>
<keyword evidence="7" id="KW-1015">Disulfide bond</keyword>
<keyword evidence="8" id="KW-0675">Receptor</keyword>
<dbReference type="Proteomes" id="UP000193380">
    <property type="component" value="Unassembled WGS sequence"/>
</dbReference>
<keyword evidence="2" id="KW-0812">Transmembrane</keyword>
<dbReference type="InterPro" id="IPR003599">
    <property type="entry name" value="Ig_sub"/>
</dbReference>
<evidence type="ECO:0000256" key="3">
    <source>
        <dbReference type="ARBA" id="ARBA00022729"/>
    </source>
</evidence>
<evidence type="ECO:0000313" key="13">
    <source>
        <dbReference type="Proteomes" id="UP000193380"/>
    </source>
</evidence>
<organism evidence="12 13">
    <name type="scientific">Oncorhynchus mykiss</name>
    <name type="common">Rainbow trout</name>
    <name type="synonym">Salmo gairdneri</name>
    <dbReference type="NCBI Taxonomy" id="8022"/>
    <lineage>
        <taxon>Eukaryota</taxon>
        <taxon>Metazoa</taxon>
        <taxon>Chordata</taxon>
        <taxon>Craniata</taxon>
        <taxon>Vertebrata</taxon>
        <taxon>Euteleostomi</taxon>
        <taxon>Actinopterygii</taxon>
        <taxon>Neopterygii</taxon>
        <taxon>Teleostei</taxon>
        <taxon>Protacanthopterygii</taxon>
        <taxon>Salmoniformes</taxon>
        <taxon>Salmonidae</taxon>
        <taxon>Salmoninae</taxon>
        <taxon>Oncorhynchus</taxon>
    </lineage>
</organism>
<evidence type="ECO:0000256" key="10">
    <source>
        <dbReference type="ARBA" id="ARBA00023319"/>
    </source>
</evidence>
<evidence type="ECO:0000256" key="1">
    <source>
        <dbReference type="ARBA" id="ARBA00004167"/>
    </source>
</evidence>
<reference evidence="12" key="2">
    <citation type="submission" date="2014-03" db="EMBL/GenBank/DDBJ databases">
        <authorList>
            <person name="Genoscope - CEA"/>
        </authorList>
    </citation>
    <scope>NUCLEOTIDE SEQUENCE</scope>
</reference>
<dbReference type="Pfam" id="PF07679">
    <property type="entry name" value="I-set"/>
    <property type="match status" value="2"/>
</dbReference>
<keyword evidence="5" id="KW-1133">Transmembrane helix</keyword>
<feature type="domain" description="Ig-like" evidence="11">
    <location>
        <begin position="180"/>
        <end position="273"/>
    </location>
</feature>
<dbReference type="STRING" id="8022.A0A060W1B0"/>
<sequence length="328" mass="36414">MVLRLNSLGLLSLLHPWGYVVFKKIFLTLLLVSSSSTFLPVFLPSFLCTPLLGLPLPFLCSAEPPTKYQISKPTVCSVHPGELLKLNCPLPGEVGTITWTKDGSSLGVNNRTLIEREVLQIRDASPKDSGLYACSTVGPQGSDTLCFIVNVTDAISSGDDEDDTERSEDVGVDGEQIRAPYWTMLEKMEKRLHAVPAANTVKFRCAAGGNPRPKMRWLKNSRPFRQEDRMGGYKVRHQHWTLIMESVVPSDKGNYTCLVENAYGTINHTYTLDVVGEYCTGPAWDRGRDGGVNNNICNLTTCWLRDLNQQLFGYWPNGLTSRLPADSN</sequence>
<keyword evidence="3" id="KW-0732">Signal</keyword>
<dbReference type="EMBL" id="FR904362">
    <property type="protein sequence ID" value="CDQ60892.1"/>
    <property type="molecule type" value="Genomic_DNA"/>
</dbReference>
<proteinExistence type="predicted"/>
<dbReference type="SMART" id="SM00409">
    <property type="entry name" value="IG"/>
    <property type="match status" value="2"/>
</dbReference>
<dbReference type="InterPro" id="IPR036179">
    <property type="entry name" value="Ig-like_dom_sf"/>
</dbReference>
<dbReference type="GO" id="GO:0005007">
    <property type="term" value="F:fibroblast growth factor receptor activity"/>
    <property type="evidence" value="ECO:0007669"/>
    <property type="project" value="TreeGrafter"/>
</dbReference>
<dbReference type="PANTHER" id="PTHR19890:SF10">
    <property type="entry name" value="FIBROBLAST GROWTH FACTOR RECEPTOR-LIKE 1"/>
    <property type="match status" value="1"/>
</dbReference>
<evidence type="ECO:0000256" key="4">
    <source>
        <dbReference type="ARBA" id="ARBA00022737"/>
    </source>
</evidence>
<evidence type="ECO:0000256" key="7">
    <source>
        <dbReference type="ARBA" id="ARBA00023157"/>
    </source>
</evidence>
<keyword evidence="9" id="KW-0325">Glycoprotein</keyword>
<dbReference type="InterPro" id="IPR013783">
    <property type="entry name" value="Ig-like_fold"/>
</dbReference>
<evidence type="ECO:0000256" key="5">
    <source>
        <dbReference type="ARBA" id="ARBA00022989"/>
    </source>
</evidence>
<dbReference type="PaxDb" id="8022-A0A060W1B0"/>
<dbReference type="Gene3D" id="2.60.40.10">
    <property type="entry name" value="Immunoglobulins"/>
    <property type="match status" value="2"/>
</dbReference>
<dbReference type="FunFam" id="2.60.40.10:FF:000252">
    <property type="entry name" value="Fibroblast growth factor receptor"/>
    <property type="match status" value="1"/>
</dbReference>